<comment type="caution">
    <text evidence="2">The sequence shown here is derived from an EMBL/GenBank/DDBJ whole genome shotgun (WGS) entry which is preliminary data.</text>
</comment>
<name>A0ABW0F9I1_9MICO</name>
<evidence type="ECO:0000256" key="1">
    <source>
        <dbReference type="SAM" id="MobiDB-lite"/>
    </source>
</evidence>
<protein>
    <submittedName>
        <fullName evidence="2">Glycosyltransferase family 4 protein</fullName>
        <ecNumber evidence="2">2.4.-.-</ecNumber>
    </submittedName>
</protein>
<dbReference type="CDD" id="cd03801">
    <property type="entry name" value="GT4_PimA-like"/>
    <property type="match status" value="1"/>
</dbReference>
<dbReference type="EC" id="2.4.-.-" evidence="2"/>
<sequence length="499" mass="55815">MSADVGRLTQDLILAGSRAVRHVPGAVGGLGTYFVALDELAAGQESHDWRRDEKILITRADRALERRRITSAVRWFDKALRVAYHPTLHMGAESPLVEDPEAFLRPLRASRTGQVLLESPIPEGTAPRRPGPRSGEGASGDGEQVVHLLVIAQQNWTFLRPLLDALRETGRFEILEFEVDGLPETDRPDRERILRARYDLVTEGRRIPTPERLVEAYEWADVAFVEWGHHILSWITMLDMAPRRLVARYHRFEAFTPFPLLHDHSVIDHLLHVSPPIRGLVTAIAPESTSVPTDIVGNLLSRGLGAVSDAPRDTRVIVQVGWNREIKDVLFSLDLIERLHREDPAYRLKLVGPGLPDLPAEDTPYQSRVRQRLAALPSGVVEQLGVRRDVPEIFAAAGVVLSSSFGEGTHESVMEGLATGCPAVVRDWPHARDYGGASSIYREQWVVPDVETAAQRIRELQDPGRYAEESVAAREWAVLHRSPERVVDDYDHALRASRC</sequence>
<dbReference type="Gene3D" id="3.40.50.2000">
    <property type="entry name" value="Glycogen Phosphorylase B"/>
    <property type="match status" value="1"/>
</dbReference>
<dbReference type="Proteomes" id="UP001595937">
    <property type="component" value="Unassembled WGS sequence"/>
</dbReference>
<dbReference type="EMBL" id="JBHSLN010000004">
    <property type="protein sequence ID" value="MFC5296087.1"/>
    <property type="molecule type" value="Genomic_DNA"/>
</dbReference>
<gene>
    <name evidence="2" type="ORF">ACFPK8_01030</name>
</gene>
<feature type="region of interest" description="Disordered" evidence="1">
    <location>
        <begin position="115"/>
        <end position="139"/>
    </location>
</feature>
<dbReference type="SUPFAM" id="SSF53756">
    <property type="entry name" value="UDP-Glycosyltransferase/glycogen phosphorylase"/>
    <property type="match status" value="1"/>
</dbReference>
<dbReference type="GeneID" id="303295962"/>
<dbReference type="Pfam" id="PF13692">
    <property type="entry name" value="Glyco_trans_1_4"/>
    <property type="match status" value="1"/>
</dbReference>
<organism evidence="2 3">
    <name type="scientific">Brachybacterium tyrofermentans</name>
    <dbReference type="NCBI Taxonomy" id="47848"/>
    <lineage>
        <taxon>Bacteria</taxon>
        <taxon>Bacillati</taxon>
        <taxon>Actinomycetota</taxon>
        <taxon>Actinomycetes</taxon>
        <taxon>Micrococcales</taxon>
        <taxon>Dermabacteraceae</taxon>
        <taxon>Brachybacterium</taxon>
    </lineage>
</organism>
<evidence type="ECO:0000313" key="2">
    <source>
        <dbReference type="EMBL" id="MFC5296087.1"/>
    </source>
</evidence>
<keyword evidence="2" id="KW-0808">Transferase</keyword>
<keyword evidence="2" id="KW-0328">Glycosyltransferase</keyword>
<proteinExistence type="predicted"/>
<dbReference type="RefSeq" id="WP_193117426.1">
    <property type="nucleotide sequence ID" value="NZ_BAAAIR010000007.1"/>
</dbReference>
<evidence type="ECO:0000313" key="3">
    <source>
        <dbReference type="Proteomes" id="UP001595937"/>
    </source>
</evidence>
<accession>A0ABW0F9I1</accession>
<keyword evidence="3" id="KW-1185">Reference proteome</keyword>
<dbReference type="GO" id="GO:0016757">
    <property type="term" value="F:glycosyltransferase activity"/>
    <property type="evidence" value="ECO:0007669"/>
    <property type="project" value="UniProtKB-KW"/>
</dbReference>
<reference evidence="3" key="1">
    <citation type="journal article" date="2019" name="Int. J. Syst. Evol. Microbiol.">
        <title>The Global Catalogue of Microorganisms (GCM) 10K type strain sequencing project: providing services to taxonomists for standard genome sequencing and annotation.</title>
        <authorList>
            <consortium name="The Broad Institute Genomics Platform"/>
            <consortium name="The Broad Institute Genome Sequencing Center for Infectious Disease"/>
            <person name="Wu L."/>
            <person name="Ma J."/>
        </authorList>
    </citation>
    <scope>NUCLEOTIDE SEQUENCE [LARGE SCALE GENOMIC DNA]</scope>
    <source>
        <strain evidence="3">CGMCC 1.16455</strain>
    </source>
</reference>